<proteinExistence type="predicted"/>
<feature type="signal peptide" evidence="2">
    <location>
        <begin position="1"/>
        <end position="19"/>
    </location>
</feature>
<evidence type="ECO:0000256" key="1">
    <source>
        <dbReference type="SAM" id="MobiDB-lite"/>
    </source>
</evidence>
<organism evidence="3 4">
    <name type="scientific">Heterodermia speciosa</name>
    <dbReference type="NCBI Taxonomy" id="116794"/>
    <lineage>
        <taxon>Eukaryota</taxon>
        <taxon>Fungi</taxon>
        <taxon>Dikarya</taxon>
        <taxon>Ascomycota</taxon>
        <taxon>Pezizomycotina</taxon>
        <taxon>Lecanoromycetes</taxon>
        <taxon>OSLEUM clade</taxon>
        <taxon>Lecanoromycetidae</taxon>
        <taxon>Caliciales</taxon>
        <taxon>Physciaceae</taxon>
        <taxon>Heterodermia</taxon>
    </lineage>
</organism>
<dbReference type="Proteomes" id="UP000664521">
    <property type="component" value="Unassembled WGS sequence"/>
</dbReference>
<keyword evidence="2" id="KW-0732">Signal</keyword>
<feature type="chain" id="PRO_5034643363" evidence="2">
    <location>
        <begin position="20"/>
        <end position="286"/>
    </location>
</feature>
<dbReference type="EMBL" id="CAJPDS010000006">
    <property type="protein sequence ID" value="CAF9907987.1"/>
    <property type="molecule type" value="Genomic_DNA"/>
</dbReference>
<keyword evidence="4" id="KW-1185">Reference proteome</keyword>
<evidence type="ECO:0000256" key="2">
    <source>
        <dbReference type="SAM" id="SignalP"/>
    </source>
</evidence>
<feature type="region of interest" description="Disordered" evidence="1">
    <location>
        <begin position="76"/>
        <end position="136"/>
    </location>
</feature>
<dbReference type="OrthoDB" id="5424295at2759"/>
<comment type="caution">
    <text evidence="3">The sequence shown here is derived from an EMBL/GenBank/DDBJ whole genome shotgun (WGS) entry which is preliminary data.</text>
</comment>
<name>A0A8H3HYQ3_9LECA</name>
<accession>A0A8H3HYQ3</accession>
<reference evidence="3" key="1">
    <citation type="submission" date="2021-03" db="EMBL/GenBank/DDBJ databases">
        <authorList>
            <person name="Tagirdzhanova G."/>
        </authorList>
    </citation>
    <scope>NUCLEOTIDE SEQUENCE</scope>
</reference>
<evidence type="ECO:0000313" key="3">
    <source>
        <dbReference type="EMBL" id="CAF9907987.1"/>
    </source>
</evidence>
<dbReference type="SUPFAM" id="SSF49785">
    <property type="entry name" value="Galactose-binding domain-like"/>
    <property type="match status" value="1"/>
</dbReference>
<dbReference type="Gene3D" id="2.60.120.260">
    <property type="entry name" value="Galactose-binding domain-like"/>
    <property type="match status" value="1"/>
</dbReference>
<dbReference type="AlphaFoldDB" id="A0A8H3HYQ3"/>
<protein>
    <submittedName>
        <fullName evidence="3">Uncharacterized protein</fullName>
    </submittedName>
</protein>
<feature type="compositionally biased region" description="Low complexity" evidence="1">
    <location>
        <begin position="87"/>
        <end position="128"/>
    </location>
</feature>
<evidence type="ECO:0000313" key="4">
    <source>
        <dbReference type="Proteomes" id="UP000664521"/>
    </source>
</evidence>
<sequence>MRSFAIWACCIFGSNVVSAASCNADNCLRALFPTQSPAVYSSDAAFCATFTATVRTQTTGFPSKASSACGTAPARYSSACSCKPKLSSTLTSTTTTTSSSTSTSSTSTSSTSTSTTSTSTTSSSTTASPACTPTRPVNDAVTNGGFECGLPPWVAVDISGTSHAITSPGDASNFAYEFDQTGPISPTANQNPAAVSQNLATVAGVPYNLNFRTWFDKCTGSEGFVGVKINGQPVYTVDACDNPAGQYSTNLVQFFATGGDNVRFEFLIGENPAVVKIDNVSVVPLH</sequence>
<gene>
    <name evidence="3" type="ORF">HETSPECPRED_007957</name>
</gene>
<dbReference type="InterPro" id="IPR008979">
    <property type="entry name" value="Galactose-bd-like_sf"/>
</dbReference>
<dbReference type="PROSITE" id="PS51257">
    <property type="entry name" value="PROKAR_LIPOPROTEIN"/>
    <property type="match status" value="1"/>
</dbReference>